<accession>A0A068VMK2</accession>
<sequence length="69" mass="7862">MGNFLLVMLRSSRLTKWDARIYQCIVLPSLPCELQSKSSNPLHLVLWSLSGSFCCGSFDQPFNLKKPMK</sequence>
<evidence type="ECO:0000313" key="1">
    <source>
        <dbReference type="EMBL" id="CDP22010.1"/>
    </source>
</evidence>
<proteinExistence type="predicted"/>
<reference evidence="2" key="1">
    <citation type="journal article" date="2014" name="Science">
        <title>The coffee genome provides insight into the convergent evolution of caffeine biosynthesis.</title>
        <authorList>
            <person name="Denoeud F."/>
            <person name="Carretero-Paulet L."/>
            <person name="Dereeper A."/>
            <person name="Droc G."/>
            <person name="Guyot R."/>
            <person name="Pietrella M."/>
            <person name="Zheng C."/>
            <person name="Alberti A."/>
            <person name="Anthony F."/>
            <person name="Aprea G."/>
            <person name="Aury J.M."/>
            <person name="Bento P."/>
            <person name="Bernard M."/>
            <person name="Bocs S."/>
            <person name="Campa C."/>
            <person name="Cenci A."/>
            <person name="Combes M.C."/>
            <person name="Crouzillat D."/>
            <person name="Da Silva C."/>
            <person name="Daddiego L."/>
            <person name="De Bellis F."/>
            <person name="Dussert S."/>
            <person name="Garsmeur O."/>
            <person name="Gayraud T."/>
            <person name="Guignon V."/>
            <person name="Jahn K."/>
            <person name="Jamilloux V."/>
            <person name="Joet T."/>
            <person name="Labadie K."/>
            <person name="Lan T."/>
            <person name="Leclercq J."/>
            <person name="Lepelley M."/>
            <person name="Leroy T."/>
            <person name="Li L.T."/>
            <person name="Librado P."/>
            <person name="Lopez L."/>
            <person name="Munoz A."/>
            <person name="Noel B."/>
            <person name="Pallavicini A."/>
            <person name="Perrotta G."/>
            <person name="Poncet V."/>
            <person name="Pot D."/>
            <person name="Priyono X."/>
            <person name="Rigoreau M."/>
            <person name="Rouard M."/>
            <person name="Rozas J."/>
            <person name="Tranchant-Dubreuil C."/>
            <person name="VanBuren R."/>
            <person name="Zhang Q."/>
            <person name="Andrade A.C."/>
            <person name="Argout X."/>
            <person name="Bertrand B."/>
            <person name="de Kochko A."/>
            <person name="Graziosi G."/>
            <person name="Henry R.J."/>
            <person name="Jayarama X."/>
            <person name="Ming R."/>
            <person name="Nagai C."/>
            <person name="Rounsley S."/>
            <person name="Sankoff D."/>
            <person name="Giuliano G."/>
            <person name="Albert V.A."/>
            <person name="Wincker P."/>
            <person name="Lashermes P."/>
        </authorList>
    </citation>
    <scope>NUCLEOTIDE SEQUENCE [LARGE SCALE GENOMIC DNA]</scope>
    <source>
        <strain evidence="2">cv. DH200-94</strain>
    </source>
</reference>
<dbReference type="EMBL" id="HG748093">
    <property type="protein sequence ID" value="CDP22010.1"/>
    <property type="molecule type" value="Genomic_DNA"/>
</dbReference>
<evidence type="ECO:0000313" key="2">
    <source>
        <dbReference type="Proteomes" id="UP000295252"/>
    </source>
</evidence>
<dbReference type="AlphaFoldDB" id="A0A068VMK2"/>
<organism evidence="1 2">
    <name type="scientific">Coffea canephora</name>
    <name type="common">Robusta coffee</name>
    <dbReference type="NCBI Taxonomy" id="49390"/>
    <lineage>
        <taxon>Eukaryota</taxon>
        <taxon>Viridiplantae</taxon>
        <taxon>Streptophyta</taxon>
        <taxon>Embryophyta</taxon>
        <taxon>Tracheophyta</taxon>
        <taxon>Spermatophyta</taxon>
        <taxon>Magnoliopsida</taxon>
        <taxon>eudicotyledons</taxon>
        <taxon>Gunneridae</taxon>
        <taxon>Pentapetalae</taxon>
        <taxon>asterids</taxon>
        <taxon>lamiids</taxon>
        <taxon>Gentianales</taxon>
        <taxon>Rubiaceae</taxon>
        <taxon>Ixoroideae</taxon>
        <taxon>Gardenieae complex</taxon>
        <taxon>Bertiereae - Coffeeae clade</taxon>
        <taxon>Coffeeae</taxon>
        <taxon>Coffea</taxon>
    </lineage>
</organism>
<gene>
    <name evidence="1" type="ORF">GSCOC_T00003077001</name>
</gene>
<dbReference type="Gramene" id="CDP22010">
    <property type="protein sequence ID" value="CDP22010"/>
    <property type="gene ID" value="GSCOC_T00003077001"/>
</dbReference>
<keyword evidence="2" id="KW-1185">Reference proteome</keyword>
<protein>
    <submittedName>
        <fullName evidence="1">DH200=94 genomic scaffold, scaffold_9009</fullName>
    </submittedName>
</protein>
<dbReference type="Proteomes" id="UP000295252">
    <property type="component" value="Unassembled WGS sequence"/>
</dbReference>
<name>A0A068VMK2_COFCA</name>
<dbReference type="InParanoid" id="A0A068VMK2"/>